<name>A0A9Q9CGS6_9FIRM</name>
<evidence type="ECO:0000313" key="1">
    <source>
        <dbReference type="EMBL" id="UUF08255.1"/>
    </source>
</evidence>
<dbReference type="AlphaFoldDB" id="A0A9Q9CGS6"/>
<evidence type="ECO:0000313" key="2">
    <source>
        <dbReference type="Proteomes" id="UP001058072"/>
    </source>
</evidence>
<sequence length="100" mass="11437">MYYYSSNYEYPYRQNATTTTQAKMPSLMTSLGEVELEGYYDLFVYETLFSVIGATLKIQMSTGSIEGKLIGAKPDHVILESNGNTFFIRIKEIVWIMPVK</sequence>
<dbReference type="RefSeq" id="WP_212724682.1">
    <property type="nucleotide sequence ID" value="NZ_CP071250.1"/>
</dbReference>
<dbReference type="Proteomes" id="UP001058072">
    <property type="component" value="Chromosome"/>
</dbReference>
<reference evidence="1" key="1">
    <citation type="submission" date="2021-03" db="EMBL/GenBank/DDBJ databases">
        <title>Comparative Genomics and Metabolomics in the genus Turicibacter.</title>
        <authorList>
            <person name="Maki J."/>
            <person name="Looft T."/>
        </authorList>
    </citation>
    <scope>NUCLEOTIDE SEQUENCE</scope>
    <source>
        <strain evidence="1">ISU324</strain>
    </source>
</reference>
<dbReference type="EMBL" id="CP071250">
    <property type="protein sequence ID" value="UUF08255.1"/>
    <property type="molecule type" value="Genomic_DNA"/>
</dbReference>
<gene>
    <name evidence="1" type="ORF">J0J70_11860</name>
</gene>
<proteinExistence type="predicted"/>
<accession>A0A9Q9CGS6</accession>
<dbReference type="InterPro" id="IPR020139">
    <property type="entry name" value="DUF2642"/>
</dbReference>
<organism evidence="1 2">
    <name type="scientific">Turicibacter bilis</name>
    <dbReference type="NCBI Taxonomy" id="2735723"/>
    <lineage>
        <taxon>Bacteria</taxon>
        <taxon>Bacillati</taxon>
        <taxon>Bacillota</taxon>
        <taxon>Erysipelotrichia</taxon>
        <taxon>Erysipelotrichales</taxon>
        <taxon>Turicibacteraceae</taxon>
        <taxon>Turicibacter</taxon>
    </lineage>
</organism>
<dbReference type="Pfam" id="PF10842">
    <property type="entry name" value="DUF2642"/>
    <property type="match status" value="1"/>
</dbReference>
<protein>
    <submittedName>
        <fullName evidence="1">YuzF family protein</fullName>
    </submittedName>
</protein>